<keyword evidence="3" id="KW-1185">Reference proteome</keyword>
<gene>
    <name evidence="2" type="primary">20347847</name>
    <name evidence="1" type="ORF">GGTG_07389</name>
</gene>
<evidence type="ECO:0000313" key="2">
    <source>
        <dbReference type="EnsemblFungi" id="EJT73533"/>
    </source>
</evidence>
<name>J3P1J1_GAET3</name>
<accession>J3P1J1</accession>
<reference evidence="3" key="1">
    <citation type="submission" date="2010-07" db="EMBL/GenBank/DDBJ databases">
        <title>The genome sequence of Gaeumannomyces graminis var. tritici strain R3-111a-1.</title>
        <authorList>
            <consortium name="The Broad Institute Genome Sequencing Platform"/>
            <person name="Ma L.-J."/>
            <person name="Dead R."/>
            <person name="Young S."/>
            <person name="Zeng Q."/>
            <person name="Koehrsen M."/>
            <person name="Alvarado L."/>
            <person name="Berlin A."/>
            <person name="Chapman S.B."/>
            <person name="Chen Z."/>
            <person name="Freedman E."/>
            <person name="Gellesch M."/>
            <person name="Goldberg J."/>
            <person name="Griggs A."/>
            <person name="Gujja S."/>
            <person name="Heilman E.R."/>
            <person name="Heiman D."/>
            <person name="Hepburn T."/>
            <person name="Howarth C."/>
            <person name="Jen D."/>
            <person name="Larson L."/>
            <person name="Mehta T."/>
            <person name="Neiman D."/>
            <person name="Pearson M."/>
            <person name="Roberts A."/>
            <person name="Saif S."/>
            <person name="Shea T."/>
            <person name="Shenoy N."/>
            <person name="Sisk P."/>
            <person name="Stolte C."/>
            <person name="Sykes S."/>
            <person name="Walk T."/>
            <person name="White J."/>
            <person name="Yandava C."/>
            <person name="Haas B."/>
            <person name="Nusbaum C."/>
            <person name="Birren B."/>
        </authorList>
    </citation>
    <scope>NUCLEOTIDE SEQUENCE [LARGE SCALE GENOMIC DNA]</scope>
    <source>
        <strain evidence="3">R3-111a-1</strain>
    </source>
</reference>
<dbReference type="AlphaFoldDB" id="J3P1J1"/>
<reference evidence="2" key="4">
    <citation type="journal article" date="2015" name="G3 (Bethesda)">
        <title>Genome sequences of three phytopathogenic species of the Magnaporthaceae family of fungi.</title>
        <authorList>
            <person name="Okagaki L.H."/>
            <person name="Nunes C.C."/>
            <person name="Sailsbery J."/>
            <person name="Clay B."/>
            <person name="Brown D."/>
            <person name="John T."/>
            <person name="Oh Y."/>
            <person name="Young N."/>
            <person name="Fitzgerald M."/>
            <person name="Haas B.J."/>
            <person name="Zeng Q."/>
            <person name="Young S."/>
            <person name="Adiconis X."/>
            <person name="Fan L."/>
            <person name="Levin J.Z."/>
            <person name="Mitchell T.K."/>
            <person name="Okubara P.A."/>
            <person name="Farman M.L."/>
            <person name="Kohn L.M."/>
            <person name="Birren B."/>
            <person name="Ma L.-J."/>
            <person name="Dean R.A."/>
        </authorList>
    </citation>
    <scope>NUCLEOTIDE SEQUENCE</scope>
    <source>
        <strain evidence="2">R3-111a-1</strain>
    </source>
</reference>
<dbReference type="VEuPathDB" id="FungiDB:GGTG_07389"/>
<dbReference type="HOGENOM" id="CLU_2250338_0_0_1"/>
<dbReference type="Proteomes" id="UP000006039">
    <property type="component" value="Unassembled WGS sequence"/>
</dbReference>
<proteinExistence type="predicted"/>
<sequence length="104" mass="12113">MPISSNWLLLTANKHIIRIFKATVITQFKTLLKRFIRTNITRLYSKFNAKYASIIAISKTTFNIRKNVGVFMLGQKKPWINSLRQTITRLIPFSIVTKRITISN</sequence>
<reference evidence="1" key="3">
    <citation type="submission" date="2010-09" db="EMBL/GenBank/DDBJ databases">
        <title>Annotation of Gaeumannomyces graminis var. tritici R3-111a-1.</title>
        <authorList>
            <consortium name="The Broad Institute Genome Sequencing Platform"/>
            <person name="Ma L.-J."/>
            <person name="Dead R."/>
            <person name="Young S.K."/>
            <person name="Zeng Q."/>
            <person name="Gargeya S."/>
            <person name="Fitzgerald M."/>
            <person name="Haas B."/>
            <person name="Abouelleil A."/>
            <person name="Alvarado L."/>
            <person name="Arachchi H.M."/>
            <person name="Berlin A."/>
            <person name="Brown A."/>
            <person name="Chapman S.B."/>
            <person name="Chen Z."/>
            <person name="Dunbar C."/>
            <person name="Freedman E."/>
            <person name="Gearin G."/>
            <person name="Gellesch M."/>
            <person name="Goldberg J."/>
            <person name="Griggs A."/>
            <person name="Gujja S."/>
            <person name="Heiman D."/>
            <person name="Howarth C."/>
            <person name="Larson L."/>
            <person name="Lui A."/>
            <person name="MacDonald P.J.P."/>
            <person name="Mehta T."/>
            <person name="Montmayeur A."/>
            <person name="Murphy C."/>
            <person name="Neiman D."/>
            <person name="Pearson M."/>
            <person name="Priest M."/>
            <person name="Roberts A."/>
            <person name="Saif S."/>
            <person name="Shea T."/>
            <person name="Shenoy N."/>
            <person name="Sisk P."/>
            <person name="Stolte C."/>
            <person name="Sykes S."/>
            <person name="Yandava C."/>
            <person name="Wortman J."/>
            <person name="Nusbaum C."/>
            <person name="Birren B."/>
        </authorList>
    </citation>
    <scope>NUCLEOTIDE SEQUENCE</scope>
    <source>
        <strain evidence="1">R3-111a-1</strain>
    </source>
</reference>
<dbReference type="RefSeq" id="XP_009223477.1">
    <property type="nucleotide sequence ID" value="XM_009225213.1"/>
</dbReference>
<protein>
    <submittedName>
        <fullName evidence="1 2">Uncharacterized protein</fullName>
    </submittedName>
</protein>
<dbReference type="EnsemblFungi" id="EJT73533">
    <property type="protein sequence ID" value="EJT73533"/>
    <property type="gene ID" value="GGTG_07389"/>
</dbReference>
<dbReference type="GeneID" id="20347847"/>
<reference evidence="1" key="2">
    <citation type="submission" date="2010-07" db="EMBL/GenBank/DDBJ databases">
        <authorList>
            <consortium name="The Broad Institute Genome Sequencing Platform"/>
            <consortium name="Broad Institute Genome Sequencing Center for Infectious Disease"/>
            <person name="Ma L.-J."/>
            <person name="Dead R."/>
            <person name="Young S."/>
            <person name="Zeng Q."/>
            <person name="Koehrsen M."/>
            <person name="Alvarado L."/>
            <person name="Berlin A."/>
            <person name="Chapman S.B."/>
            <person name="Chen Z."/>
            <person name="Freedman E."/>
            <person name="Gellesch M."/>
            <person name="Goldberg J."/>
            <person name="Griggs A."/>
            <person name="Gujja S."/>
            <person name="Heilman E.R."/>
            <person name="Heiman D."/>
            <person name="Hepburn T."/>
            <person name="Howarth C."/>
            <person name="Jen D."/>
            <person name="Larson L."/>
            <person name="Mehta T."/>
            <person name="Neiman D."/>
            <person name="Pearson M."/>
            <person name="Roberts A."/>
            <person name="Saif S."/>
            <person name="Shea T."/>
            <person name="Shenoy N."/>
            <person name="Sisk P."/>
            <person name="Stolte C."/>
            <person name="Sykes S."/>
            <person name="Walk T."/>
            <person name="White J."/>
            <person name="Yandava C."/>
            <person name="Haas B."/>
            <person name="Nusbaum C."/>
            <person name="Birren B."/>
        </authorList>
    </citation>
    <scope>NUCLEOTIDE SEQUENCE</scope>
    <source>
        <strain evidence="1">R3-111a-1</strain>
    </source>
</reference>
<reference evidence="2" key="5">
    <citation type="submission" date="2018-04" db="UniProtKB">
        <authorList>
            <consortium name="EnsemblFungi"/>
        </authorList>
    </citation>
    <scope>IDENTIFICATION</scope>
    <source>
        <strain evidence="2">R3-111a-1</strain>
    </source>
</reference>
<organism evidence="1">
    <name type="scientific">Gaeumannomyces tritici (strain R3-111a-1)</name>
    <name type="common">Wheat and barley take-all root rot fungus</name>
    <name type="synonym">Gaeumannomyces graminis var. tritici</name>
    <dbReference type="NCBI Taxonomy" id="644352"/>
    <lineage>
        <taxon>Eukaryota</taxon>
        <taxon>Fungi</taxon>
        <taxon>Dikarya</taxon>
        <taxon>Ascomycota</taxon>
        <taxon>Pezizomycotina</taxon>
        <taxon>Sordariomycetes</taxon>
        <taxon>Sordariomycetidae</taxon>
        <taxon>Magnaporthales</taxon>
        <taxon>Magnaporthaceae</taxon>
        <taxon>Gaeumannomyces</taxon>
    </lineage>
</organism>
<evidence type="ECO:0000313" key="3">
    <source>
        <dbReference type="Proteomes" id="UP000006039"/>
    </source>
</evidence>
<evidence type="ECO:0000313" key="1">
    <source>
        <dbReference type="EMBL" id="EJT73533.1"/>
    </source>
</evidence>
<dbReference type="EMBL" id="GL385398">
    <property type="protein sequence ID" value="EJT73533.1"/>
    <property type="molecule type" value="Genomic_DNA"/>
</dbReference>